<sequence length="269" mass="28918">MSHKLDRYTTSYLLSGYGLNDFKLRNHVDSRSQADSDDNLLCPNEQTATALDAHQLPSHDVVGMEGSRLRVDTSHTHGSGYDVIGAHGLDGNVIIQQQGAHGLVREEPRVSACEEHGLHGPIQEAARVSVRDVHQSARVSDRLGLGLAKRGTTTTVVDGMAFRVSGGDHGTATRVYDGGDHGSEARVIGGGNKQMTSRVIGGGDHQTAAKITPVVELDLVDLLGLRDRILGHFRQHLRRVSFFPEGTKSSMGQTPSAPYTMEIGVCLVV</sequence>
<comment type="caution">
    <text evidence="1">The sequence shown here is derived from an EMBL/GenBank/DDBJ whole genome shotgun (WGS) entry which is preliminary data.</text>
</comment>
<reference evidence="2" key="1">
    <citation type="submission" date="2016-06" db="EMBL/GenBank/DDBJ databases">
        <title>Parallel loss of symbiosis genes in relatives of nitrogen-fixing non-legume Parasponia.</title>
        <authorList>
            <person name="Van Velzen R."/>
            <person name="Holmer R."/>
            <person name="Bu F."/>
            <person name="Rutten L."/>
            <person name="Van Zeijl A."/>
            <person name="Liu W."/>
            <person name="Santuari L."/>
            <person name="Cao Q."/>
            <person name="Sharma T."/>
            <person name="Shen D."/>
            <person name="Roswanjaya Y."/>
            <person name="Wardhani T."/>
            <person name="Kalhor M.S."/>
            <person name="Jansen J."/>
            <person name="Van den Hoogen J."/>
            <person name="Gungor B."/>
            <person name="Hartog M."/>
            <person name="Hontelez J."/>
            <person name="Verver J."/>
            <person name="Yang W.-C."/>
            <person name="Schijlen E."/>
            <person name="Repin R."/>
            <person name="Schilthuizen M."/>
            <person name="Schranz E."/>
            <person name="Heidstra R."/>
            <person name="Miyata K."/>
            <person name="Fedorova E."/>
            <person name="Kohlen W."/>
            <person name="Bisseling T."/>
            <person name="Smit S."/>
            <person name="Geurts R."/>
        </authorList>
    </citation>
    <scope>NUCLEOTIDE SEQUENCE [LARGE SCALE GENOMIC DNA]</scope>
    <source>
        <strain evidence="2">cv. RG33-2</strain>
    </source>
</reference>
<feature type="non-terminal residue" evidence="1">
    <location>
        <position position="269"/>
    </location>
</feature>
<dbReference type="InParanoid" id="A0A2P5BLJ4"/>
<proteinExistence type="predicted"/>
<evidence type="ECO:0000313" key="2">
    <source>
        <dbReference type="Proteomes" id="UP000237000"/>
    </source>
</evidence>
<protein>
    <submittedName>
        <fullName evidence="1">Uncharacterized protein</fullName>
    </submittedName>
</protein>
<organism evidence="1 2">
    <name type="scientific">Trema orientale</name>
    <name type="common">Charcoal tree</name>
    <name type="synonym">Celtis orientalis</name>
    <dbReference type="NCBI Taxonomy" id="63057"/>
    <lineage>
        <taxon>Eukaryota</taxon>
        <taxon>Viridiplantae</taxon>
        <taxon>Streptophyta</taxon>
        <taxon>Embryophyta</taxon>
        <taxon>Tracheophyta</taxon>
        <taxon>Spermatophyta</taxon>
        <taxon>Magnoliopsida</taxon>
        <taxon>eudicotyledons</taxon>
        <taxon>Gunneridae</taxon>
        <taxon>Pentapetalae</taxon>
        <taxon>rosids</taxon>
        <taxon>fabids</taxon>
        <taxon>Rosales</taxon>
        <taxon>Cannabaceae</taxon>
        <taxon>Trema</taxon>
    </lineage>
</organism>
<dbReference type="STRING" id="63057.A0A2P5BLJ4"/>
<name>A0A2P5BLJ4_TREOI</name>
<dbReference type="Proteomes" id="UP000237000">
    <property type="component" value="Unassembled WGS sequence"/>
</dbReference>
<dbReference type="EMBL" id="JXTC01000497">
    <property type="protein sequence ID" value="PON49658.1"/>
    <property type="molecule type" value="Genomic_DNA"/>
</dbReference>
<accession>A0A2P5BLJ4</accession>
<gene>
    <name evidence="1" type="ORF">TorRG33x02_316700</name>
</gene>
<evidence type="ECO:0000313" key="1">
    <source>
        <dbReference type="EMBL" id="PON49658.1"/>
    </source>
</evidence>
<keyword evidence="2" id="KW-1185">Reference proteome</keyword>
<dbReference type="AlphaFoldDB" id="A0A2P5BLJ4"/>